<proteinExistence type="predicted"/>
<dbReference type="Proteomes" id="UP000017133">
    <property type="component" value="Unassembled WGS sequence"/>
</dbReference>
<evidence type="ECO:0000313" key="3">
    <source>
        <dbReference type="Proteomes" id="UP000017133"/>
    </source>
</evidence>
<feature type="domain" description="DUF6531" evidence="1">
    <location>
        <begin position="34"/>
        <end position="86"/>
    </location>
</feature>
<keyword evidence="3" id="KW-1185">Reference proteome</keyword>
<accession>U7QZA8</accession>
<comment type="caution">
    <text evidence="2">The sequence shown here is derived from an EMBL/GenBank/DDBJ whole genome shotgun (WGS) entry which is preliminary data.</text>
</comment>
<dbReference type="Pfam" id="PF20148">
    <property type="entry name" value="DUF6531"/>
    <property type="match status" value="1"/>
</dbReference>
<gene>
    <name evidence="2" type="ORF">O185_17500</name>
</gene>
<dbReference type="AlphaFoldDB" id="U7QZA8"/>
<evidence type="ECO:0000259" key="1">
    <source>
        <dbReference type="Pfam" id="PF20148"/>
    </source>
</evidence>
<organism evidence="2 3">
    <name type="scientific">Photorhabdus temperata J3</name>
    <dbReference type="NCBI Taxonomy" id="1389415"/>
    <lineage>
        <taxon>Bacteria</taxon>
        <taxon>Pseudomonadati</taxon>
        <taxon>Pseudomonadota</taxon>
        <taxon>Gammaproteobacteria</taxon>
        <taxon>Enterobacterales</taxon>
        <taxon>Morganellaceae</taxon>
        <taxon>Photorhabdus</taxon>
    </lineage>
</organism>
<dbReference type="EMBL" id="AXDT01000171">
    <property type="protein sequence ID" value="ERT11816.1"/>
    <property type="molecule type" value="Genomic_DNA"/>
</dbReference>
<name>U7QZA8_PHOTE</name>
<dbReference type="RefSeq" id="WP_021325588.1">
    <property type="nucleotide sequence ID" value="NZ_AXDT01000171.1"/>
</dbReference>
<dbReference type="InterPro" id="IPR045351">
    <property type="entry name" value="DUF6531"/>
</dbReference>
<protein>
    <recommendedName>
        <fullName evidence="1">DUF6531 domain-containing protein</fullName>
    </recommendedName>
</protein>
<sequence length="89" mass="9849">MFIEGKTLCCAKTAFKETQGARRYRESTKKFFTGDPIDVMTGQLSDQRTDITLGQTLPLVFLRSWAPGEQGRPGPGWTDSFSECARVAG</sequence>
<reference evidence="2 3" key="1">
    <citation type="submission" date="2013-10" db="EMBL/GenBank/DDBJ databases">
        <title>Whole Genome Shotgun Sequence of Photorhabdus temperata J3.</title>
        <authorList>
            <person name="Park G.-S."/>
            <person name="Hong S.-J."/>
            <person name="Shin J.-H."/>
        </authorList>
    </citation>
    <scope>NUCLEOTIDE SEQUENCE [LARGE SCALE GENOMIC DNA]</scope>
    <source>
        <strain evidence="2 3">J3</strain>
    </source>
</reference>
<evidence type="ECO:0000313" key="2">
    <source>
        <dbReference type="EMBL" id="ERT11816.1"/>
    </source>
</evidence>
<dbReference type="PATRIC" id="fig|1389415.4.peg.3490"/>